<proteinExistence type="inferred from homology"/>
<feature type="domain" description="Globin" evidence="6">
    <location>
        <begin position="1"/>
        <end position="132"/>
    </location>
</feature>
<name>A0ABT4RP07_9ACTN</name>
<evidence type="ECO:0000256" key="4">
    <source>
        <dbReference type="ARBA" id="ARBA00023004"/>
    </source>
</evidence>
<protein>
    <submittedName>
        <fullName evidence="7">Globin domain-containing protein</fullName>
    </submittedName>
</protein>
<evidence type="ECO:0000313" key="7">
    <source>
        <dbReference type="EMBL" id="MDA0140031.1"/>
    </source>
</evidence>
<evidence type="ECO:0000313" key="8">
    <source>
        <dbReference type="Proteomes" id="UP001147700"/>
    </source>
</evidence>
<dbReference type="EMBL" id="JAPCID010000032">
    <property type="protein sequence ID" value="MDA0140031.1"/>
    <property type="molecule type" value="Genomic_DNA"/>
</dbReference>
<evidence type="ECO:0000256" key="3">
    <source>
        <dbReference type="ARBA" id="ARBA00022723"/>
    </source>
</evidence>
<keyword evidence="5" id="KW-0813">Transport</keyword>
<dbReference type="PANTHER" id="PTHR43396:SF3">
    <property type="entry name" value="FLAVOHEMOPROTEIN"/>
    <property type="match status" value="1"/>
</dbReference>
<gene>
    <name evidence="7" type="ORF">OJ962_21180</name>
</gene>
<evidence type="ECO:0000259" key="6">
    <source>
        <dbReference type="PROSITE" id="PS01033"/>
    </source>
</evidence>
<dbReference type="Pfam" id="PF00042">
    <property type="entry name" value="Globin"/>
    <property type="match status" value="1"/>
</dbReference>
<evidence type="ECO:0000256" key="1">
    <source>
        <dbReference type="ARBA" id="ARBA00022617"/>
    </source>
</evidence>
<organism evidence="7 8">
    <name type="scientific">Solirubrobacter deserti</name>
    <dbReference type="NCBI Taxonomy" id="2282478"/>
    <lineage>
        <taxon>Bacteria</taxon>
        <taxon>Bacillati</taxon>
        <taxon>Actinomycetota</taxon>
        <taxon>Thermoleophilia</taxon>
        <taxon>Solirubrobacterales</taxon>
        <taxon>Solirubrobacteraceae</taxon>
        <taxon>Solirubrobacter</taxon>
    </lineage>
</organism>
<comment type="caution">
    <text evidence="7">The sequence shown here is derived from an EMBL/GenBank/DDBJ whole genome shotgun (WGS) entry which is preliminary data.</text>
</comment>
<keyword evidence="1 5" id="KW-0349">Heme</keyword>
<accession>A0ABT4RP07</accession>
<dbReference type="CDD" id="cd12131">
    <property type="entry name" value="HGbI-like"/>
    <property type="match status" value="1"/>
</dbReference>
<evidence type="ECO:0000256" key="5">
    <source>
        <dbReference type="RuleBase" id="RU000356"/>
    </source>
</evidence>
<dbReference type="RefSeq" id="WP_202955036.1">
    <property type="nucleotide sequence ID" value="NZ_JAPCID010000032.1"/>
</dbReference>
<keyword evidence="4" id="KW-0408">Iron</keyword>
<dbReference type="Proteomes" id="UP001147700">
    <property type="component" value="Unassembled WGS sequence"/>
</dbReference>
<dbReference type="InterPro" id="IPR012292">
    <property type="entry name" value="Globin/Proto"/>
</dbReference>
<keyword evidence="2 5" id="KW-0561">Oxygen transport</keyword>
<evidence type="ECO:0000256" key="2">
    <source>
        <dbReference type="ARBA" id="ARBA00022621"/>
    </source>
</evidence>
<dbReference type="InterPro" id="IPR000971">
    <property type="entry name" value="Globin"/>
</dbReference>
<dbReference type="PROSITE" id="PS01033">
    <property type="entry name" value="GLOBIN"/>
    <property type="match status" value="1"/>
</dbReference>
<keyword evidence="8" id="KW-1185">Reference proteome</keyword>
<keyword evidence="3" id="KW-0479">Metal-binding</keyword>
<dbReference type="InterPro" id="IPR009050">
    <property type="entry name" value="Globin-like_sf"/>
</dbReference>
<dbReference type="PANTHER" id="PTHR43396">
    <property type="entry name" value="FLAVOHEMOPROTEIN"/>
    <property type="match status" value="1"/>
</dbReference>
<dbReference type="SUPFAM" id="SSF46458">
    <property type="entry name" value="Globin-like"/>
    <property type="match status" value="1"/>
</dbReference>
<comment type="similarity">
    <text evidence="5">Belongs to the globin family.</text>
</comment>
<reference evidence="7" key="1">
    <citation type="submission" date="2022-10" db="EMBL/GenBank/DDBJ databases">
        <title>The WGS of Solirubrobacter sp. CPCC 204708.</title>
        <authorList>
            <person name="Jiang Z."/>
        </authorList>
    </citation>
    <scope>NUCLEOTIDE SEQUENCE</scope>
    <source>
        <strain evidence="7">CPCC 204708</strain>
    </source>
</reference>
<dbReference type="Gene3D" id="1.10.490.10">
    <property type="entry name" value="Globins"/>
    <property type="match status" value="1"/>
</dbReference>
<sequence>MDLHALEISFDLVAPRGDELVERFYADLFATAPAVVPLFADTDMARQRQMLLSALVLLRRSLRNLEAIVPTLRELGARHVAYGARSAHYPIVGSVLIGAMAEVAGDAWMPEYTRAWSEAFELIAQTMIEGAAEVRIAAAA</sequence>